<dbReference type="Proteomes" id="UP001328107">
    <property type="component" value="Unassembled WGS sequence"/>
</dbReference>
<comment type="caution">
    <text evidence="1">The sequence shown here is derived from an EMBL/GenBank/DDBJ whole genome shotgun (WGS) entry which is preliminary data.</text>
</comment>
<dbReference type="AlphaFoldDB" id="A0AAN5CIU4"/>
<dbReference type="PANTHER" id="PTHR46219:SF5">
    <property type="entry name" value="SHKT DOMAIN-CONTAINING PROTEIN"/>
    <property type="match status" value="1"/>
</dbReference>
<gene>
    <name evidence="1" type="ORF">PMAYCL1PPCAC_15422</name>
</gene>
<dbReference type="PANTHER" id="PTHR46219">
    <property type="entry name" value="PROTEIN CBG11138"/>
    <property type="match status" value="1"/>
</dbReference>
<name>A0AAN5CIU4_9BILA</name>
<feature type="non-terminal residue" evidence="1">
    <location>
        <position position="1"/>
    </location>
</feature>
<accession>A0AAN5CIU4</accession>
<reference evidence="2" key="1">
    <citation type="submission" date="2022-10" db="EMBL/GenBank/DDBJ databases">
        <title>Genome assembly of Pristionchus species.</title>
        <authorList>
            <person name="Yoshida K."/>
            <person name="Sommer R.J."/>
        </authorList>
    </citation>
    <scope>NUCLEOTIDE SEQUENCE [LARGE SCALE GENOMIC DNA]</scope>
    <source>
        <strain evidence="2">RS5460</strain>
    </source>
</reference>
<evidence type="ECO:0000313" key="1">
    <source>
        <dbReference type="EMBL" id="GMR45227.1"/>
    </source>
</evidence>
<keyword evidence="2" id="KW-1185">Reference proteome</keyword>
<proteinExistence type="predicted"/>
<organism evidence="1 2">
    <name type="scientific">Pristionchus mayeri</name>
    <dbReference type="NCBI Taxonomy" id="1317129"/>
    <lineage>
        <taxon>Eukaryota</taxon>
        <taxon>Metazoa</taxon>
        <taxon>Ecdysozoa</taxon>
        <taxon>Nematoda</taxon>
        <taxon>Chromadorea</taxon>
        <taxon>Rhabditida</taxon>
        <taxon>Rhabditina</taxon>
        <taxon>Diplogasteromorpha</taxon>
        <taxon>Diplogasteroidea</taxon>
        <taxon>Neodiplogasteridae</taxon>
        <taxon>Pristionchus</taxon>
    </lineage>
</organism>
<sequence length="81" mass="8480">AAFGATVLCGNVDPATNFGCCLVTTTTTTTTAATTTASTTCVDLLNPLTGVSDCPSRAYLCTNSVYLSVCRRNYRISRNES</sequence>
<protein>
    <submittedName>
        <fullName evidence="1">Uncharacterized protein</fullName>
    </submittedName>
</protein>
<dbReference type="EMBL" id="BTRK01000004">
    <property type="protein sequence ID" value="GMR45227.1"/>
    <property type="molecule type" value="Genomic_DNA"/>
</dbReference>
<evidence type="ECO:0000313" key="2">
    <source>
        <dbReference type="Proteomes" id="UP001328107"/>
    </source>
</evidence>